<dbReference type="InterPro" id="IPR014764">
    <property type="entry name" value="DCN-prot"/>
</dbReference>
<dbReference type="GO" id="GO:0000151">
    <property type="term" value="C:ubiquitin ligase complex"/>
    <property type="evidence" value="ECO:0007669"/>
    <property type="project" value="TreeGrafter"/>
</dbReference>
<dbReference type="FunFam" id="1.10.238.200:FF:000001">
    <property type="entry name" value="DCN1-like protein"/>
    <property type="match status" value="1"/>
</dbReference>
<evidence type="ECO:0000256" key="1">
    <source>
        <dbReference type="ARBA" id="ARBA00004123"/>
    </source>
</evidence>
<dbReference type="InterPro" id="IPR009060">
    <property type="entry name" value="UBA-like_sf"/>
</dbReference>
<dbReference type="GO" id="GO:0097602">
    <property type="term" value="F:cullin family protein binding"/>
    <property type="evidence" value="ECO:0007669"/>
    <property type="project" value="TreeGrafter"/>
</dbReference>
<dbReference type="GO" id="GO:0031624">
    <property type="term" value="F:ubiquitin conjugating enzyme binding"/>
    <property type="evidence" value="ECO:0007669"/>
    <property type="project" value="TreeGrafter"/>
</dbReference>
<comment type="function">
    <text evidence="6">Neddylation of cullins play an essential role in the regulation of SCF-type complexes activity.</text>
</comment>
<dbReference type="Gene3D" id="1.10.238.10">
    <property type="entry name" value="EF-hand"/>
    <property type="match status" value="1"/>
</dbReference>
<dbReference type="Pfam" id="PF14555">
    <property type="entry name" value="UBA_4"/>
    <property type="match status" value="1"/>
</dbReference>
<dbReference type="Gene3D" id="1.10.8.10">
    <property type="entry name" value="DNA helicase RuvA subunit, C-terminal domain"/>
    <property type="match status" value="1"/>
</dbReference>
<reference evidence="8" key="1">
    <citation type="submission" date="2021-01" db="UniProtKB">
        <authorList>
            <consortium name="EnsemblMetazoa"/>
        </authorList>
    </citation>
    <scope>IDENTIFICATION</scope>
</reference>
<evidence type="ECO:0000256" key="6">
    <source>
        <dbReference type="RuleBase" id="RU410713"/>
    </source>
</evidence>
<evidence type="ECO:0000256" key="3">
    <source>
        <dbReference type="ARBA" id="ARBA00023242"/>
    </source>
</evidence>
<comment type="subcellular location">
    <subcellularLocation>
        <location evidence="1">Nucleus</location>
    </subcellularLocation>
</comment>
<name>A0A7M5UTW9_9CNID</name>
<dbReference type="InterPro" id="IPR005176">
    <property type="entry name" value="PONY_dom"/>
</dbReference>
<dbReference type="OrthoDB" id="286637at2759"/>
<dbReference type="SUPFAM" id="SSF46934">
    <property type="entry name" value="UBA-like"/>
    <property type="match status" value="1"/>
</dbReference>
<dbReference type="GeneID" id="136799072"/>
<proteinExistence type="predicted"/>
<dbReference type="Gene3D" id="1.10.238.200">
    <property type="entry name" value="Cullin, PONY binding domain"/>
    <property type="match status" value="1"/>
</dbReference>
<evidence type="ECO:0000259" key="7">
    <source>
        <dbReference type="PROSITE" id="PS51229"/>
    </source>
</evidence>
<dbReference type="GO" id="GO:2000436">
    <property type="term" value="P:positive regulation of protein neddylation"/>
    <property type="evidence" value="ECO:0007669"/>
    <property type="project" value="UniProtKB-ARBA"/>
</dbReference>
<keyword evidence="9" id="KW-1185">Reference proteome</keyword>
<evidence type="ECO:0000256" key="4">
    <source>
        <dbReference type="ARBA" id="ARBA00059208"/>
    </source>
</evidence>
<comment type="subunit">
    <text evidence="5">Interacts with the cullin cul-3. Interacts with ubiquitin via its UBA-like domain. Interacts with ned-8/nedd8.</text>
</comment>
<evidence type="ECO:0000256" key="5">
    <source>
        <dbReference type="ARBA" id="ARBA00064502"/>
    </source>
</evidence>
<dbReference type="InterPro" id="IPR042460">
    <property type="entry name" value="DCN1-like_PONY"/>
</dbReference>
<protein>
    <recommendedName>
        <fullName evidence="6">Defective in cullin neddylation protein</fullName>
    </recommendedName>
</protein>
<keyword evidence="3" id="KW-0539">Nucleus</keyword>
<dbReference type="GO" id="GO:0032182">
    <property type="term" value="F:ubiquitin-like protein binding"/>
    <property type="evidence" value="ECO:0007669"/>
    <property type="project" value="TreeGrafter"/>
</dbReference>
<comment type="function">
    <text evidence="4">Required for neddylation of cullin components of SCF-type E3 ubiquitin ligase complexes. Neddylation of cullins play an essential role in the regulation of SCF-type complexes activity. Does not act by preventing deneddylation, but rather facilitates neddylation, possibly by acting with rbx-1 to recruit the Nedd8-charged E2 enzyme to the cullin component of SCF-type complexes.</text>
</comment>
<dbReference type="Pfam" id="PF03556">
    <property type="entry name" value="Cullin_binding"/>
    <property type="match status" value="1"/>
</dbReference>
<dbReference type="EnsemblMetazoa" id="CLYHEMT005752.1">
    <property type="protein sequence ID" value="CLYHEMP005752.1"/>
    <property type="gene ID" value="CLYHEMG005752"/>
</dbReference>
<dbReference type="AlphaFoldDB" id="A0A7M5UTW9"/>
<keyword evidence="2" id="KW-0833">Ubl conjugation pathway</keyword>
<dbReference type="PROSITE" id="PS51229">
    <property type="entry name" value="DCUN1"/>
    <property type="match status" value="1"/>
</dbReference>
<sequence>MNKLKSSQRDKVRQFISFTNTGEKTAIFCLSSHDWRMDIATDNYFQHPERYFKENSKSSSSDKNRIDKKKILHLFEKYKDPHEDKMLANGLSKFCEDIDLDPASFEILLICWKFKAAVQCEFTRKEFTDGMLELSVDSLDGLKRKMPSVEQELTDAAKFRDLYQFTFNFAKNPEQKGLDLEMAIAYWNIVFKGRFKFLELWVQFLTENQKHSIPKDTWNLLLDFSNSANDDMSNYDEEDAWPVLIDDFVTWSKPRIQNKKTTLV</sequence>
<organism evidence="8 9">
    <name type="scientific">Clytia hemisphaerica</name>
    <dbReference type="NCBI Taxonomy" id="252671"/>
    <lineage>
        <taxon>Eukaryota</taxon>
        <taxon>Metazoa</taxon>
        <taxon>Cnidaria</taxon>
        <taxon>Hydrozoa</taxon>
        <taxon>Hydroidolina</taxon>
        <taxon>Leptothecata</taxon>
        <taxon>Obeliida</taxon>
        <taxon>Clytiidae</taxon>
        <taxon>Clytia</taxon>
    </lineage>
</organism>
<evidence type="ECO:0000256" key="2">
    <source>
        <dbReference type="ARBA" id="ARBA00022786"/>
    </source>
</evidence>
<dbReference type="FunFam" id="1.10.238.10:FF:000030">
    <property type="entry name" value="DCN1-like protein"/>
    <property type="match status" value="1"/>
</dbReference>
<dbReference type="FunFam" id="1.10.8.10:FF:000124">
    <property type="entry name" value="Defective in cullin neddylation protein 1"/>
    <property type="match status" value="1"/>
</dbReference>
<dbReference type="Proteomes" id="UP000594262">
    <property type="component" value="Unplaced"/>
</dbReference>
<dbReference type="PANTHER" id="PTHR12281:SF32">
    <property type="entry name" value="DCN1-LIKE PROTEIN"/>
    <property type="match status" value="1"/>
</dbReference>
<dbReference type="GO" id="GO:0045116">
    <property type="term" value="P:protein neddylation"/>
    <property type="evidence" value="ECO:0007669"/>
    <property type="project" value="TreeGrafter"/>
</dbReference>
<dbReference type="GO" id="GO:0005634">
    <property type="term" value="C:nucleus"/>
    <property type="evidence" value="ECO:0007669"/>
    <property type="project" value="UniProtKB-SubCell"/>
</dbReference>
<evidence type="ECO:0000313" key="9">
    <source>
        <dbReference type="Proteomes" id="UP000594262"/>
    </source>
</evidence>
<dbReference type="PANTHER" id="PTHR12281">
    <property type="entry name" value="RP42 RELATED"/>
    <property type="match status" value="1"/>
</dbReference>
<evidence type="ECO:0000313" key="8">
    <source>
        <dbReference type="EnsemblMetazoa" id="CLYHEMP005752.1"/>
    </source>
</evidence>
<dbReference type="RefSeq" id="XP_066911853.1">
    <property type="nucleotide sequence ID" value="XM_067055752.1"/>
</dbReference>
<feature type="domain" description="DCUN1" evidence="7">
    <location>
        <begin position="66"/>
        <end position="253"/>
    </location>
</feature>
<accession>A0A7M5UTW9</accession>